<comment type="caution">
    <text evidence="12">The sequence shown here is derived from an EMBL/GenBank/DDBJ whole genome shotgun (WGS) entry which is preliminary data.</text>
</comment>
<evidence type="ECO:0000313" key="13">
    <source>
        <dbReference type="EMBL" id="RFA98427.1"/>
    </source>
</evidence>
<keyword evidence="9 11" id="KW-0234">DNA repair</keyword>
<dbReference type="Gene3D" id="3.40.1350.10">
    <property type="match status" value="1"/>
</dbReference>
<dbReference type="InterPro" id="IPR014428">
    <property type="entry name" value="Hjc_arc"/>
</dbReference>
<dbReference type="OrthoDB" id="34330at2157"/>
<dbReference type="GO" id="GO:0008821">
    <property type="term" value="F:crossover junction DNA endonuclease activity"/>
    <property type="evidence" value="ECO:0007669"/>
    <property type="project" value="UniProtKB-UniRule"/>
</dbReference>
<evidence type="ECO:0000256" key="9">
    <source>
        <dbReference type="ARBA" id="ARBA00023204"/>
    </source>
</evidence>
<dbReference type="EC" id="3.1.21.10" evidence="11"/>
<dbReference type="NCBIfam" id="NF040854">
    <property type="entry name" value="Hol_resolv_Hjc"/>
    <property type="match status" value="1"/>
</dbReference>
<evidence type="ECO:0000256" key="1">
    <source>
        <dbReference type="ARBA" id="ARBA00022722"/>
    </source>
</evidence>
<evidence type="ECO:0000256" key="4">
    <source>
        <dbReference type="ARBA" id="ARBA00022763"/>
    </source>
</evidence>
<dbReference type="HAMAP" id="MF_01490">
    <property type="entry name" value="HJ_Resolv_Hjc"/>
    <property type="match status" value="1"/>
</dbReference>
<evidence type="ECO:0000256" key="3">
    <source>
        <dbReference type="ARBA" id="ARBA00022759"/>
    </source>
</evidence>
<dbReference type="PANTHER" id="PTHR39651">
    <property type="entry name" value="HOLLIDAY JUNCTION RESOLVASE HJC"/>
    <property type="match status" value="1"/>
</dbReference>
<sequence length="133" mass="15388">MSVKRKGSAKERELANFFWERGCAVLRGCSSGGGVRKRYVPDVVAICKGKVLVFEVKYRSKYAPIKIEQEKLEKLAVFAKRAGGEAYLLVKYGRNPWKVLEIRDKIDREEYEKAVELRAFLEALFSQTIDRYF</sequence>
<reference evidence="14 15" key="1">
    <citation type="submission" date="2017-07" db="EMBL/GenBank/DDBJ databases">
        <title>Draft genome sequence of aerobic hyperthermophilic archaea, Pyrobaculum aerophilum YKB31 and YKB32.</title>
        <authorList>
            <person name="Mochizuki T."/>
            <person name="Berliner A.J."/>
            <person name="Yoshida-Takashima Y."/>
            <person name="Takaki Y."/>
            <person name="Nunoura T."/>
            <person name="Takai K."/>
        </authorList>
    </citation>
    <scope>NUCLEOTIDE SEQUENCE [LARGE SCALE GENOMIC DNA]</scope>
    <source>
        <strain evidence="12 15">YKB31</strain>
        <strain evidence="13 14">YKB32</strain>
    </source>
</reference>
<dbReference type="GO" id="GO:0000287">
    <property type="term" value="F:magnesium ion binding"/>
    <property type="evidence" value="ECO:0007669"/>
    <property type="project" value="UniProtKB-UniRule"/>
</dbReference>
<name>A0A371QVQ8_9CREN</name>
<dbReference type="PIRSF" id="PIRSF004985">
    <property type="entry name" value="Hlld_jn_rslvs_ar"/>
    <property type="match status" value="1"/>
</dbReference>
<feature type="active site" evidence="11">
    <location>
        <position position="31"/>
    </location>
</feature>
<dbReference type="GO" id="GO:0006310">
    <property type="term" value="P:DNA recombination"/>
    <property type="evidence" value="ECO:0007669"/>
    <property type="project" value="UniProtKB-UniRule"/>
</dbReference>
<dbReference type="AlphaFoldDB" id="A0A371QVQ8"/>
<dbReference type="SUPFAM" id="SSF52980">
    <property type="entry name" value="Restriction endonuclease-like"/>
    <property type="match status" value="1"/>
</dbReference>
<evidence type="ECO:0000256" key="8">
    <source>
        <dbReference type="ARBA" id="ARBA00023172"/>
    </source>
</evidence>
<dbReference type="InterPro" id="IPR011335">
    <property type="entry name" value="Restrct_endonuc-II-like"/>
</dbReference>
<keyword evidence="5 11" id="KW-0378">Hydrolase</keyword>
<dbReference type="Proteomes" id="UP000256877">
    <property type="component" value="Unassembled WGS sequence"/>
</dbReference>
<keyword evidence="2 11" id="KW-0479">Metal-binding</keyword>
<keyword evidence="8 11" id="KW-0233">DNA recombination</keyword>
<keyword evidence="4 11" id="KW-0227">DNA damage</keyword>
<dbReference type="EMBL" id="NMUE01000042">
    <property type="protein sequence ID" value="RFA94208.1"/>
    <property type="molecule type" value="Genomic_DNA"/>
</dbReference>
<evidence type="ECO:0000313" key="14">
    <source>
        <dbReference type="Proteomes" id="UP000256877"/>
    </source>
</evidence>
<dbReference type="InterPro" id="IPR011856">
    <property type="entry name" value="tRNA_endonuc-like_dom_sf"/>
</dbReference>
<evidence type="ECO:0000313" key="15">
    <source>
        <dbReference type="Proteomes" id="UP000257123"/>
    </source>
</evidence>
<feature type="binding site" evidence="11">
    <location>
        <position position="55"/>
    </location>
    <ligand>
        <name>Mg(2+)</name>
        <dbReference type="ChEBI" id="CHEBI:18420"/>
    </ligand>
</feature>
<dbReference type="GO" id="GO:0006281">
    <property type="term" value="P:DNA repair"/>
    <property type="evidence" value="ECO:0007669"/>
    <property type="project" value="UniProtKB-UniRule"/>
</dbReference>
<evidence type="ECO:0000256" key="10">
    <source>
        <dbReference type="ARBA" id="ARBA00029354"/>
    </source>
</evidence>
<accession>A0A371QVQ8</accession>
<keyword evidence="7 11" id="KW-0238">DNA-binding</keyword>
<evidence type="ECO:0000256" key="11">
    <source>
        <dbReference type="HAMAP-Rule" id="MF_01490"/>
    </source>
</evidence>
<dbReference type="RefSeq" id="WP_116421740.1">
    <property type="nucleotide sequence ID" value="NZ_NMUE01000042.1"/>
</dbReference>
<keyword evidence="3 11" id="KW-0255">Endonuclease</keyword>
<organism evidence="12 15">
    <name type="scientific">Pyrobaculum aerophilum</name>
    <dbReference type="NCBI Taxonomy" id="13773"/>
    <lineage>
        <taxon>Archaea</taxon>
        <taxon>Thermoproteota</taxon>
        <taxon>Thermoprotei</taxon>
        <taxon>Thermoproteales</taxon>
        <taxon>Thermoproteaceae</taxon>
        <taxon>Pyrobaculum</taxon>
    </lineage>
</organism>
<dbReference type="PANTHER" id="PTHR39651:SF1">
    <property type="entry name" value="HOLLIDAY JUNCTION RESOLVASE HJC"/>
    <property type="match status" value="1"/>
</dbReference>
<feature type="binding site" evidence="11">
    <location>
        <position position="11"/>
    </location>
    <ligand>
        <name>Mg(2+)</name>
        <dbReference type="ChEBI" id="CHEBI:18420"/>
    </ligand>
</feature>
<protein>
    <recommendedName>
        <fullName evidence="11">Crossover junction endodeoxyribonuclease Hjc</fullName>
        <shortName evidence="11">Hjc</shortName>
        <ecNumber evidence="11">3.1.21.10</ecNumber>
    </recommendedName>
    <alternativeName>
        <fullName evidence="11">Holliday junction resolvase Hjc</fullName>
    </alternativeName>
</protein>
<comment type="function">
    <text evidence="11">A structure-specific endonuclease that resolves Holliday junction (HJ) intermediates during genetic recombination. Cleaves 4-way DNA junctions introducing paired nicks in opposing strands, leaving a 5'-terminal phosphate and a 3'-terminal hydroxyl group that are subsequently ligated to produce recombinant products.</text>
</comment>
<feature type="site" description="Transition state stabilizer" evidence="11">
    <location>
        <position position="57"/>
    </location>
</feature>
<evidence type="ECO:0000256" key="6">
    <source>
        <dbReference type="ARBA" id="ARBA00022842"/>
    </source>
</evidence>
<evidence type="ECO:0000256" key="5">
    <source>
        <dbReference type="ARBA" id="ARBA00022801"/>
    </source>
</evidence>
<comment type="cofactor">
    <cofactor evidence="11">
        <name>Mg(2+)</name>
        <dbReference type="ChEBI" id="CHEBI:18420"/>
    </cofactor>
    <text evidence="11">Binds 1 Mg(2+) ion per subunit.</text>
</comment>
<keyword evidence="6 11" id="KW-0460">Magnesium</keyword>
<dbReference type="GO" id="GO:0003677">
    <property type="term" value="F:DNA binding"/>
    <property type="evidence" value="ECO:0007669"/>
    <property type="project" value="UniProtKB-KW"/>
</dbReference>
<proteinExistence type="inferred from homology"/>
<dbReference type="EMBL" id="NMUF01000017">
    <property type="protein sequence ID" value="RFA98427.1"/>
    <property type="molecule type" value="Genomic_DNA"/>
</dbReference>
<dbReference type="Proteomes" id="UP000257123">
    <property type="component" value="Unassembled WGS sequence"/>
</dbReference>
<dbReference type="InterPro" id="IPR002732">
    <property type="entry name" value="Hjc"/>
</dbReference>
<evidence type="ECO:0000313" key="12">
    <source>
        <dbReference type="EMBL" id="RFA94208.1"/>
    </source>
</evidence>
<evidence type="ECO:0000256" key="7">
    <source>
        <dbReference type="ARBA" id="ARBA00023125"/>
    </source>
</evidence>
<feature type="binding site" evidence="11">
    <location>
        <position position="42"/>
    </location>
    <ligand>
        <name>Mg(2+)</name>
        <dbReference type="ChEBI" id="CHEBI:18420"/>
    </ligand>
</feature>
<dbReference type="Pfam" id="PF01870">
    <property type="entry name" value="Hjc"/>
    <property type="match status" value="1"/>
</dbReference>
<comment type="subunit">
    <text evidence="11">Homodimer.</text>
</comment>
<keyword evidence="1 11" id="KW-0540">Nuclease</keyword>
<gene>
    <name evidence="11" type="primary">hjc</name>
    <name evidence="12" type="ORF">CGL51_10875</name>
    <name evidence="13" type="ORF">CGL52_07320</name>
</gene>
<comment type="catalytic activity">
    <reaction evidence="10 11">
        <text>Endonucleolytic cleavage at a junction such as a reciprocal single-stranded crossover between two homologous DNA duplexes (Holliday junction).</text>
        <dbReference type="EC" id="3.1.21.10"/>
    </reaction>
</comment>
<evidence type="ECO:0000256" key="2">
    <source>
        <dbReference type="ARBA" id="ARBA00022723"/>
    </source>
</evidence>
<comment type="similarity">
    <text evidence="11">Belongs to the Holliday junction resolvase Hjc family.</text>
</comment>